<dbReference type="Gene3D" id="3.40.50.12370">
    <property type="match status" value="1"/>
</dbReference>
<evidence type="ECO:0000313" key="4">
    <source>
        <dbReference type="EMBL" id="AIT62070.1"/>
    </source>
</evidence>
<organism evidence="4 5">
    <name type="scientific">Corynebacterium doosanense CAU 212 = DSM 45436</name>
    <dbReference type="NCBI Taxonomy" id="558173"/>
    <lineage>
        <taxon>Bacteria</taxon>
        <taxon>Bacillati</taxon>
        <taxon>Actinomycetota</taxon>
        <taxon>Actinomycetes</taxon>
        <taxon>Mycobacteriales</taxon>
        <taxon>Corynebacteriaceae</taxon>
        <taxon>Corynebacterium</taxon>
    </lineage>
</organism>
<dbReference type="SUPFAM" id="SSF52402">
    <property type="entry name" value="Adenine nucleotide alpha hydrolases-like"/>
    <property type="match status" value="2"/>
</dbReference>
<feature type="domain" description="UspA" evidence="3">
    <location>
        <begin position="31"/>
        <end position="173"/>
    </location>
</feature>
<gene>
    <name evidence="4" type="ORF">CDOO_12965</name>
</gene>
<dbReference type="RefSeq" id="WP_018022434.1">
    <property type="nucleotide sequence ID" value="NZ_AQUX01000007.1"/>
</dbReference>
<name>A0A097IIW1_9CORY</name>
<dbReference type="Proteomes" id="UP000029914">
    <property type="component" value="Chromosome"/>
</dbReference>
<dbReference type="InterPro" id="IPR006016">
    <property type="entry name" value="UspA"/>
</dbReference>
<sequence>MPKKDDTTAELRPADPRSGEFLTRPEGSRLRILVAWQPGVAGDEAVDTAAWLAKAMPSRIRAVTTLLRFWPTTSLSKLGSRYDKWMSKQTKAYTARVRDAFSRAGIDESHWDSDVAVVADGPNESTLLNEAATDYDADLLVVGSRPTAAKGRFLSGTTTDALLHSATTPLLLAPRSVKLSKRGVTRVNVAYLSTKSEEVQEALHFGGQLAQRLGVPLRLVAFSPTGLTHNGLDDRIDLSRELSDEWYEHALGMLDRARDLTMETLPDLDVHTALGSGAGWPGAVDALKWKKGDLLCMGSTIRGSFERVFLGSTEAQFLQHVSVPVIVLPAPKQP</sequence>
<feature type="compositionally biased region" description="Basic and acidic residues" evidence="2">
    <location>
        <begin position="1"/>
        <end position="18"/>
    </location>
</feature>
<comment type="similarity">
    <text evidence="1">Belongs to the universal stress protein A family.</text>
</comment>
<dbReference type="EMBL" id="CP006764">
    <property type="protein sequence ID" value="AIT62070.1"/>
    <property type="molecule type" value="Genomic_DNA"/>
</dbReference>
<feature type="domain" description="UspA" evidence="3">
    <location>
        <begin position="195"/>
        <end position="329"/>
    </location>
</feature>
<dbReference type="InterPro" id="IPR006015">
    <property type="entry name" value="Universal_stress_UspA"/>
</dbReference>
<evidence type="ECO:0000313" key="5">
    <source>
        <dbReference type="Proteomes" id="UP000029914"/>
    </source>
</evidence>
<accession>A0A097IIW1</accession>
<reference evidence="4 5" key="1">
    <citation type="submission" date="2013-09" db="EMBL/GenBank/DDBJ databases">
        <title>Complete genome sequence of Corynebacterium doosanense CAU 212(T) (=DSM 45436(T)), isolated from activated sludge.</title>
        <authorList>
            <person name="Schaffert L."/>
            <person name="Albersmeier A."/>
            <person name="Kalinowski J."/>
            <person name="Ruckert C."/>
        </authorList>
    </citation>
    <scope>NUCLEOTIDE SEQUENCE [LARGE SCALE GENOMIC DNA]</scope>
    <source>
        <strain evidence="4 5">CAU 212</strain>
    </source>
</reference>
<evidence type="ECO:0000256" key="2">
    <source>
        <dbReference type="SAM" id="MobiDB-lite"/>
    </source>
</evidence>
<dbReference type="PRINTS" id="PR01438">
    <property type="entry name" value="UNVRSLSTRESS"/>
</dbReference>
<evidence type="ECO:0000256" key="1">
    <source>
        <dbReference type="ARBA" id="ARBA00008791"/>
    </source>
</evidence>
<dbReference type="CDD" id="cd00293">
    <property type="entry name" value="USP-like"/>
    <property type="match status" value="2"/>
</dbReference>
<evidence type="ECO:0000259" key="3">
    <source>
        <dbReference type="Pfam" id="PF00582"/>
    </source>
</evidence>
<dbReference type="eggNOG" id="COG0589">
    <property type="taxonomic scope" value="Bacteria"/>
</dbReference>
<dbReference type="PANTHER" id="PTHR46268">
    <property type="entry name" value="STRESS RESPONSE PROTEIN NHAX"/>
    <property type="match status" value="1"/>
</dbReference>
<protein>
    <submittedName>
        <fullName evidence="4">Universal stress protein</fullName>
    </submittedName>
</protein>
<feature type="region of interest" description="Disordered" evidence="2">
    <location>
        <begin position="1"/>
        <end position="22"/>
    </location>
</feature>
<keyword evidence="5" id="KW-1185">Reference proteome</keyword>
<dbReference type="HOGENOM" id="CLU_049301_4_0_11"/>
<dbReference type="KEGG" id="cdo:CDOO_12965"/>
<dbReference type="AlphaFoldDB" id="A0A097IIW1"/>
<dbReference type="STRING" id="558173.CDOO_12965"/>
<dbReference type="OrthoDB" id="5242641at2"/>
<dbReference type="Pfam" id="PF00582">
    <property type="entry name" value="Usp"/>
    <property type="match status" value="2"/>
</dbReference>
<dbReference type="PANTHER" id="PTHR46268:SF6">
    <property type="entry name" value="UNIVERSAL STRESS PROTEIN UP12"/>
    <property type="match status" value="1"/>
</dbReference>
<proteinExistence type="inferred from homology"/>